<feature type="transmembrane region" description="Helical" evidence="9">
    <location>
        <begin position="104"/>
        <end position="123"/>
    </location>
</feature>
<evidence type="ECO:0000256" key="8">
    <source>
        <dbReference type="ARBA" id="ARBA00023224"/>
    </source>
</evidence>
<feature type="transmembrane region" description="Helical" evidence="9">
    <location>
        <begin position="57"/>
        <end position="84"/>
    </location>
</feature>
<keyword evidence="4 9" id="KW-1133">Transmembrane helix</keyword>
<dbReference type="GO" id="GO:0005886">
    <property type="term" value="C:plasma membrane"/>
    <property type="evidence" value="ECO:0007669"/>
    <property type="project" value="UniProtKB-SubCell"/>
</dbReference>
<dbReference type="InParanoid" id="A7SR88"/>
<evidence type="ECO:0000256" key="9">
    <source>
        <dbReference type="SAM" id="Phobius"/>
    </source>
</evidence>
<evidence type="ECO:0000256" key="3">
    <source>
        <dbReference type="ARBA" id="ARBA00022692"/>
    </source>
</evidence>
<keyword evidence="2" id="KW-1003">Cell membrane</keyword>
<dbReference type="AlphaFoldDB" id="A7SR88"/>
<evidence type="ECO:0000313" key="11">
    <source>
        <dbReference type="EMBL" id="EDO33768.1"/>
    </source>
</evidence>
<comment type="subcellular location">
    <subcellularLocation>
        <location evidence="1">Cell membrane</location>
        <topology evidence="1">Multi-pass membrane protein</topology>
    </subcellularLocation>
</comment>
<keyword evidence="6 9" id="KW-0472">Membrane</keyword>
<keyword evidence="5" id="KW-0297">G-protein coupled receptor</keyword>
<dbReference type="CDD" id="cd00637">
    <property type="entry name" value="7tm_classA_rhodopsin-like"/>
    <property type="match status" value="1"/>
</dbReference>
<feature type="domain" description="G-protein coupled receptors family 1 profile" evidence="10">
    <location>
        <begin position="36"/>
        <end position="304"/>
    </location>
</feature>
<dbReference type="InterPro" id="IPR017452">
    <property type="entry name" value="GPCR_Rhodpsn_7TM"/>
</dbReference>
<dbReference type="Pfam" id="PF00001">
    <property type="entry name" value="7tm_1"/>
    <property type="match status" value="1"/>
</dbReference>
<sequence>MNTTQSPNATEILSLSSEDITQLVAYFIIIVCGFVLNSFVILLVWTNKVPRKNINIFVVNMAIADLISLLGLPLSRVTSFLYRANMTRHPLNDDTARNNVLCSLFQFTVFTTLLVSPVTLLIISLERFRAVSASVKLLPLSRVTLCALVAVSWATPIGVVAFLAINSDIDPYYHDYGCFVHLSTSTLKHYFNSIAICLVALVLAIIATNMGTIRRLVLSQTDGVNLLEAQRKRRRKMFRSATRMISSSTFLYAVCVAPRFIVLVLLFHYLKSNASEDFINFLDKAYIITTVTIYVNAAFGPLIYFVFLEDFQEALNKLMRHTNNMARDAHETSNEPEGIELHPMR</sequence>
<dbReference type="GO" id="GO:0004930">
    <property type="term" value="F:G protein-coupled receptor activity"/>
    <property type="evidence" value="ECO:0007669"/>
    <property type="project" value="UniProtKB-KW"/>
</dbReference>
<reference evidence="11 12" key="1">
    <citation type="journal article" date="2007" name="Science">
        <title>Sea anemone genome reveals ancestral eumetazoan gene repertoire and genomic organization.</title>
        <authorList>
            <person name="Putnam N.H."/>
            <person name="Srivastava M."/>
            <person name="Hellsten U."/>
            <person name="Dirks B."/>
            <person name="Chapman J."/>
            <person name="Salamov A."/>
            <person name="Terry A."/>
            <person name="Shapiro H."/>
            <person name="Lindquist E."/>
            <person name="Kapitonov V.V."/>
            <person name="Jurka J."/>
            <person name="Genikhovich G."/>
            <person name="Grigoriev I.V."/>
            <person name="Lucas S.M."/>
            <person name="Steele R.E."/>
            <person name="Finnerty J.R."/>
            <person name="Technau U."/>
            <person name="Martindale M.Q."/>
            <person name="Rokhsar D.S."/>
        </authorList>
    </citation>
    <scope>NUCLEOTIDE SEQUENCE [LARGE SCALE GENOMIC DNA]</scope>
    <source>
        <strain evidence="12">CH2 X CH6</strain>
    </source>
</reference>
<dbReference type="Gene3D" id="1.20.1070.10">
    <property type="entry name" value="Rhodopsin 7-helix transmembrane proteins"/>
    <property type="match status" value="1"/>
</dbReference>
<feature type="transmembrane region" description="Helical" evidence="9">
    <location>
        <begin position="241"/>
        <end position="266"/>
    </location>
</feature>
<evidence type="ECO:0000256" key="2">
    <source>
        <dbReference type="ARBA" id="ARBA00022475"/>
    </source>
</evidence>
<dbReference type="GO" id="GO:0007186">
    <property type="term" value="P:G protein-coupled receptor signaling pathway"/>
    <property type="evidence" value="ECO:0000318"/>
    <property type="project" value="GO_Central"/>
</dbReference>
<dbReference type="PRINTS" id="PR00237">
    <property type="entry name" value="GPCRRHODOPSN"/>
</dbReference>
<feature type="transmembrane region" description="Helical" evidence="9">
    <location>
        <begin position="23"/>
        <end position="45"/>
    </location>
</feature>
<dbReference type="HOGENOM" id="CLU_009579_6_0_1"/>
<dbReference type="PANTHER" id="PTHR24228:SF59">
    <property type="entry name" value="NEUROPEPTIDE RECEPTOR 15"/>
    <property type="match status" value="1"/>
</dbReference>
<evidence type="ECO:0000256" key="7">
    <source>
        <dbReference type="ARBA" id="ARBA00023170"/>
    </source>
</evidence>
<dbReference type="InterPro" id="IPR000276">
    <property type="entry name" value="GPCR_Rhodpsn"/>
</dbReference>
<feature type="transmembrane region" description="Helical" evidence="9">
    <location>
        <begin position="143"/>
        <end position="165"/>
    </location>
</feature>
<dbReference type="PANTHER" id="PTHR24228">
    <property type="entry name" value="B2 BRADYKININ RECEPTOR/ANGIOTENSIN II RECEPTOR"/>
    <property type="match status" value="1"/>
</dbReference>
<feature type="transmembrane region" description="Helical" evidence="9">
    <location>
        <begin position="286"/>
        <end position="307"/>
    </location>
</feature>
<accession>A7SR88</accession>
<evidence type="ECO:0000256" key="5">
    <source>
        <dbReference type="ARBA" id="ARBA00023040"/>
    </source>
</evidence>
<keyword evidence="12" id="KW-1185">Reference proteome</keyword>
<gene>
    <name evidence="11" type="ORF">NEMVEDRAFT_v1g216186</name>
</gene>
<dbReference type="SUPFAM" id="SSF81321">
    <property type="entry name" value="Family A G protein-coupled receptor-like"/>
    <property type="match status" value="1"/>
</dbReference>
<dbReference type="EMBL" id="DS469758">
    <property type="protein sequence ID" value="EDO33768.1"/>
    <property type="molecule type" value="Genomic_DNA"/>
</dbReference>
<evidence type="ECO:0000313" key="12">
    <source>
        <dbReference type="Proteomes" id="UP000001593"/>
    </source>
</evidence>
<evidence type="ECO:0000256" key="4">
    <source>
        <dbReference type="ARBA" id="ARBA00022989"/>
    </source>
</evidence>
<dbReference type="PhylomeDB" id="A7SR88"/>
<evidence type="ECO:0000256" key="6">
    <source>
        <dbReference type="ARBA" id="ARBA00023136"/>
    </source>
</evidence>
<keyword evidence="7" id="KW-0675">Receptor</keyword>
<evidence type="ECO:0000256" key="1">
    <source>
        <dbReference type="ARBA" id="ARBA00004651"/>
    </source>
</evidence>
<proteinExistence type="predicted"/>
<dbReference type="FunFam" id="1.20.1070.10:FF:000356">
    <property type="entry name" value="Predicted protein"/>
    <property type="match status" value="1"/>
</dbReference>
<evidence type="ECO:0000259" key="10">
    <source>
        <dbReference type="PROSITE" id="PS50262"/>
    </source>
</evidence>
<keyword evidence="3 9" id="KW-0812">Transmembrane</keyword>
<feature type="transmembrane region" description="Helical" evidence="9">
    <location>
        <begin position="190"/>
        <end position="210"/>
    </location>
</feature>
<dbReference type="PROSITE" id="PS50262">
    <property type="entry name" value="G_PROTEIN_RECEP_F1_2"/>
    <property type="match status" value="1"/>
</dbReference>
<dbReference type="FunCoup" id="A7SR88">
    <property type="interactions" value="134"/>
</dbReference>
<organism evidence="11 12">
    <name type="scientific">Nematostella vectensis</name>
    <name type="common">Starlet sea anemone</name>
    <dbReference type="NCBI Taxonomy" id="45351"/>
    <lineage>
        <taxon>Eukaryota</taxon>
        <taxon>Metazoa</taxon>
        <taxon>Cnidaria</taxon>
        <taxon>Anthozoa</taxon>
        <taxon>Hexacorallia</taxon>
        <taxon>Actiniaria</taxon>
        <taxon>Edwardsiidae</taxon>
        <taxon>Nematostella</taxon>
    </lineage>
</organism>
<keyword evidence="8" id="KW-0807">Transducer</keyword>
<protein>
    <recommendedName>
        <fullName evidence="10">G-protein coupled receptors family 1 profile domain-containing protein</fullName>
    </recommendedName>
</protein>
<name>A7SR88_NEMVE</name>
<dbReference type="Proteomes" id="UP000001593">
    <property type="component" value="Unassembled WGS sequence"/>
</dbReference>
<dbReference type="OMA" id="KMFRSAT"/>